<sequence>MGDYEREVKRLENFWQEIMSDEEDPFHNDNSSDDYQPSEDSSSSQLDLQKKTPITQKNEEFDSSSYENHAAPTQLVTEERGILDNIDQSIADVVNRYTLESSSDEENDDNLSHIQWGPVDGKSLKKFDLVLNNTGIKQELYDMFERHPYDFFKLFITNDLVTYMMEQTNIYAAQTMRHVTISKKKSWKPTNFNEMEKFLGILIWMGLLPLPTLRLYWSGSFLLENNMEQVMPRNRFEQLYKMWHFNDNQDPTYDNRKITPLIKKLVDRFQTIMVPENDVCIDETLVSFRGRLKFRQYIKNKSHKFGIKLYKLCTRGGYTYNLRVYCGTDKPEEGSASANVVMFLMENILDSGRILYTDNYNTSVTLASKLLQRKTHLVGTLRSNRKFNSKQVTSKKLKKNEVFAEENGTGIVILKWKDKREVLMLSTVHNATARVKNKNGMTACVRWKSLEQEENIIPLYEETLKILDYDKLASKKSGLPLEIRSELINKYPPFANCILMEAPKLNVEVKRSVSETTIARDSGVANVQSRSCAGMSVLGGVLELLLLGDLSPETSRQLIERTSHATRIFADVHFDQS</sequence>
<feature type="compositionally biased region" description="Low complexity" evidence="1">
    <location>
        <begin position="33"/>
        <end position="47"/>
    </location>
</feature>
<dbReference type="AlphaFoldDB" id="A0AAV8ZGS2"/>
<accession>A0AAV8ZGS2</accession>
<name>A0AAV8ZGS2_9CUCU</name>
<dbReference type="InterPro" id="IPR029526">
    <property type="entry name" value="PGBD"/>
</dbReference>
<reference evidence="3" key="1">
    <citation type="journal article" date="2023" name="Insect Mol. Biol.">
        <title>Genome sequencing provides insights into the evolution of gene families encoding plant cell wall-degrading enzymes in longhorned beetles.</title>
        <authorList>
            <person name="Shin N.R."/>
            <person name="Okamura Y."/>
            <person name="Kirsch R."/>
            <person name="Pauchet Y."/>
        </authorList>
    </citation>
    <scope>NUCLEOTIDE SEQUENCE</scope>
    <source>
        <strain evidence="3">RBIC_L_NR</strain>
    </source>
</reference>
<gene>
    <name evidence="3" type="ORF">NQ314_005740</name>
</gene>
<proteinExistence type="predicted"/>
<keyword evidence="4" id="KW-1185">Reference proteome</keyword>
<feature type="domain" description="PiggyBac transposable element-derived protein" evidence="2">
    <location>
        <begin position="148"/>
        <end position="466"/>
    </location>
</feature>
<dbReference type="Pfam" id="PF13843">
    <property type="entry name" value="DDE_Tnp_1_7"/>
    <property type="match status" value="1"/>
</dbReference>
<evidence type="ECO:0000313" key="4">
    <source>
        <dbReference type="Proteomes" id="UP001162156"/>
    </source>
</evidence>
<evidence type="ECO:0000313" key="3">
    <source>
        <dbReference type="EMBL" id="KAJ8962444.1"/>
    </source>
</evidence>
<dbReference type="EMBL" id="JANEYF010001590">
    <property type="protein sequence ID" value="KAJ8962444.1"/>
    <property type="molecule type" value="Genomic_DNA"/>
</dbReference>
<evidence type="ECO:0000259" key="2">
    <source>
        <dbReference type="Pfam" id="PF13843"/>
    </source>
</evidence>
<dbReference type="Proteomes" id="UP001162156">
    <property type="component" value="Unassembled WGS sequence"/>
</dbReference>
<dbReference type="PANTHER" id="PTHR46599">
    <property type="entry name" value="PIGGYBAC TRANSPOSABLE ELEMENT-DERIVED PROTEIN 4"/>
    <property type="match status" value="1"/>
</dbReference>
<dbReference type="PANTHER" id="PTHR46599:SF3">
    <property type="entry name" value="PIGGYBAC TRANSPOSABLE ELEMENT-DERIVED PROTEIN 4"/>
    <property type="match status" value="1"/>
</dbReference>
<protein>
    <recommendedName>
        <fullName evidence="2">PiggyBac transposable element-derived protein domain-containing protein</fullName>
    </recommendedName>
</protein>
<organism evidence="3 4">
    <name type="scientific">Rhamnusium bicolor</name>
    <dbReference type="NCBI Taxonomy" id="1586634"/>
    <lineage>
        <taxon>Eukaryota</taxon>
        <taxon>Metazoa</taxon>
        <taxon>Ecdysozoa</taxon>
        <taxon>Arthropoda</taxon>
        <taxon>Hexapoda</taxon>
        <taxon>Insecta</taxon>
        <taxon>Pterygota</taxon>
        <taxon>Neoptera</taxon>
        <taxon>Endopterygota</taxon>
        <taxon>Coleoptera</taxon>
        <taxon>Polyphaga</taxon>
        <taxon>Cucujiformia</taxon>
        <taxon>Chrysomeloidea</taxon>
        <taxon>Cerambycidae</taxon>
        <taxon>Lepturinae</taxon>
        <taxon>Rhagiini</taxon>
        <taxon>Rhamnusium</taxon>
    </lineage>
</organism>
<feature type="region of interest" description="Disordered" evidence="1">
    <location>
        <begin position="15"/>
        <end position="70"/>
    </location>
</feature>
<comment type="caution">
    <text evidence="3">The sequence shown here is derived from an EMBL/GenBank/DDBJ whole genome shotgun (WGS) entry which is preliminary data.</text>
</comment>
<evidence type="ECO:0000256" key="1">
    <source>
        <dbReference type="SAM" id="MobiDB-lite"/>
    </source>
</evidence>